<dbReference type="GO" id="GO:0006623">
    <property type="term" value="P:protein targeting to vacuole"/>
    <property type="evidence" value="ECO:0007669"/>
    <property type="project" value="TreeGrafter"/>
</dbReference>
<dbReference type="PANTHER" id="PTHR22781">
    <property type="entry name" value="DELTA ADAPTIN-RELATED"/>
    <property type="match status" value="1"/>
</dbReference>
<dbReference type="AlphaFoldDB" id="A0A316ZF53"/>
<dbReference type="InterPro" id="IPR016024">
    <property type="entry name" value="ARM-type_fold"/>
</dbReference>
<dbReference type="InterPro" id="IPR017105">
    <property type="entry name" value="AP3_complex_dsu"/>
</dbReference>
<sequence>MFERSLSSLISGLRANAAPQGSHPRSHAVERERRYVAQILDEIRHEVRSDDLGIKGEAVLKVCYLQMLGHTTRASAHSFHMLETMSSPRLHLKHVGYLAAQQCFTPDTDVLILATNLVQKDLHSHDPLEVGIALNGLSSLATPELVPHLLPDLLALLSSPLPLTRKKALLALHALLSRDVTALSSASSALRTALDDADAGVVGATINVLCELSRSSASIAAEFISLSPRLLQLLQRSTNNWTLIKLLKLLALLAPHDASLPASLRAPIIKLIKTTNAASLAYEAINTAIAGGLLDGVSDETRELRGLCVHKLEELGKGDANLRFMARRALRQLERRQSGASSDSGRTLEGLLVEFGAEQQSAASESRQSAPRLAATGKQGKEKGALVDLLGDDEEEQQPQEEEKQMQQGPRHLLDLDDAEQIESFNLHSGNLS</sequence>
<dbReference type="RefSeq" id="XP_025599182.1">
    <property type="nucleotide sequence ID" value="XM_025742157.1"/>
</dbReference>
<evidence type="ECO:0000313" key="10">
    <source>
        <dbReference type="Proteomes" id="UP000245946"/>
    </source>
</evidence>
<name>A0A316ZF53_9BASI</name>
<comment type="similarity">
    <text evidence="2">Belongs to the adaptor complexes large subunit family.</text>
</comment>
<keyword evidence="3" id="KW-0813">Transport</keyword>
<accession>A0A316ZF53</accession>
<reference evidence="9 10" key="1">
    <citation type="journal article" date="2018" name="Mol. Biol. Evol.">
        <title>Broad Genomic Sampling Reveals a Smut Pathogenic Ancestry of the Fungal Clade Ustilaginomycotina.</title>
        <authorList>
            <person name="Kijpornyongpan T."/>
            <person name="Mondo S.J."/>
            <person name="Barry K."/>
            <person name="Sandor L."/>
            <person name="Lee J."/>
            <person name="Lipzen A."/>
            <person name="Pangilinan J."/>
            <person name="LaButti K."/>
            <person name="Hainaut M."/>
            <person name="Henrissat B."/>
            <person name="Grigoriev I.V."/>
            <person name="Spatafora J.W."/>
            <person name="Aime M.C."/>
        </authorList>
    </citation>
    <scope>NUCLEOTIDE SEQUENCE [LARGE SCALE GENOMIC DNA]</scope>
    <source>
        <strain evidence="9 10">MCA 4186</strain>
    </source>
</reference>
<evidence type="ECO:0000259" key="8">
    <source>
        <dbReference type="Pfam" id="PF01602"/>
    </source>
</evidence>
<evidence type="ECO:0000256" key="4">
    <source>
        <dbReference type="ARBA" id="ARBA00022737"/>
    </source>
</evidence>
<dbReference type="InterPro" id="IPR011989">
    <property type="entry name" value="ARM-like"/>
</dbReference>
<dbReference type="GO" id="GO:0010008">
    <property type="term" value="C:endosome membrane"/>
    <property type="evidence" value="ECO:0007669"/>
    <property type="project" value="TreeGrafter"/>
</dbReference>
<evidence type="ECO:0000256" key="2">
    <source>
        <dbReference type="ARBA" id="ARBA00006613"/>
    </source>
</evidence>
<proteinExistence type="inferred from homology"/>
<keyword evidence="4" id="KW-0677">Repeat</keyword>
<dbReference type="SUPFAM" id="SSF48371">
    <property type="entry name" value="ARM repeat"/>
    <property type="match status" value="1"/>
</dbReference>
<evidence type="ECO:0000256" key="1">
    <source>
        <dbReference type="ARBA" id="ARBA00004308"/>
    </source>
</evidence>
<feature type="compositionally biased region" description="Acidic residues" evidence="7">
    <location>
        <begin position="390"/>
        <end position="400"/>
    </location>
</feature>
<feature type="compositionally biased region" description="Low complexity" evidence="7">
    <location>
        <begin position="359"/>
        <end position="370"/>
    </location>
</feature>
<organism evidence="9 10">
    <name type="scientific">Tilletiopsis washingtonensis</name>
    <dbReference type="NCBI Taxonomy" id="58919"/>
    <lineage>
        <taxon>Eukaryota</taxon>
        <taxon>Fungi</taxon>
        <taxon>Dikarya</taxon>
        <taxon>Basidiomycota</taxon>
        <taxon>Ustilaginomycotina</taxon>
        <taxon>Exobasidiomycetes</taxon>
        <taxon>Entylomatales</taxon>
        <taxon>Entylomatales incertae sedis</taxon>
        <taxon>Tilletiopsis</taxon>
    </lineage>
</organism>
<dbReference type="Proteomes" id="UP000245946">
    <property type="component" value="Unassembled WGS sequence"/>
</dbReference>
<protein>
    <submittedName>
        <fullName evidence="9">ARM repeat-containing protein</fullName>
    </submittedName>
</protein>
<dbReference type="GeneID" id="37269701"/>
<dbReference type="EMBL" id="KZ819290">
    <property type="protein sequence ID" value="PWN98903.1"/>
    <property type="molecule type" value="Genomic_DNA"/>
</dbReference>
<dbReference type="Pfam" id="PF01602">
    <property type="entry name" value="Adaptin_N"/>
    <property type="match status" value="1"/>
</dbReference>
<evidence type="ECO:0000313" key="9">
    <source>
        <dbReference type="EMBL" id="PWN98903.1"/>
    </source>
</evidence>
<keyword evidence="10" id="KW-1185">Reference proteome</keyword>
<dbReference type="STRING" id="58919.A0A316ZF53"/>
<dbReference type="OrthoDB" id="10264595at2759"/>
<evidence type="ECO:0000256" key="5">
    <source>
        <dbReference type="ARBA" id="ARBA00022927"/>
    </source>
</evidence>
<dbReference type="GO" id="GO:0006896">
    <property type="term" value="P:Golgi to vacuole transport"/>
    <property type="evidence" value="ECO:0007669"/>
    <property type="project" value="TreeGrafter"/>
</dbReference>
<feature type="region of interest" description="Disordered" evidence="7">
    <location>
        <begin position="359"/>
        <end position="433"/>
    </location>
</feature>
<comment type="subcellular location">
    <subcellularLocation>
        <location evidence="1">Endomembrane system</location>
    </subcellularLocation>
</comment>
<keyword evidence="6" id="KW-0472">Membrane</keyword>
<gene>
    <name evidence="9" type="ORF">FA09DRAFT_329379</name>
</gene>
<dbReference type="PANTHER" id="PTHR22781:SF12">
    <property type="entry name" value="AP-3 COMPLEX SUBUNIT DELTA-1"/>
    <property type="match status" value="1"/>
</dbReference>
<keyword evidence="5" id="KW-0653">Protein transport</keyword>
<feature type="compositionally biased region" description="Polar residues" evidence="7">
    <location>
        <begin position="423"/>
        <end position="433"/>
    </location>
</feature>
<dbReference type="Gene3D" id="1.25.10.10">
    <property type="entry name" value="Leucine-rich Repeat Variant"/>
    <property type="match status" value="1"/>
</dbReference>
<evidence type="ECO:0000256" key="6">
    <source>
        <dbReference type="ARBA" id="ARBA00023136"/>
    </source>
</evidence>
<evidence type="ECO:0000256" key="3">
    <source>
        <dbReference type="ARBA" id="ARBA00022448"/>
    </source>
</evidence>
<dbReference type="GO" id="GO:0030123">
    <property type="term" value="C:AP-3 adaptor complex"/>
    <property type="evidence" value="ECO:0007669"/>
    <property type="project" value="InterPro"/>
</dbReference>
<evidence type="ECO:0000256" key="7">
    <source>
        <dbReference type="SAM" id="MobiDB-lite"/>
    </source>
</evidence>
<feature type="domain" description="Clathrin/coatomer adaptor adaptin-like N-terminal" evidence="8">
    <location>
        <begin position="32"/>
        <end position="334"/>
    </location>
</feature>
<dbReference type="InterPro" id="IPR002553">
    <property type="entry name" value="Clathrin/coatomer_adapt-like_N"/>
</dbReference>